<proteinExistence type="predicted"/>
<gene>
    <name evidence="5" type="ORF">WKW79_21110</name>
</gene>
<evidence type="ECO:0000313" key="6">
    <source>
        <dbReference type="Proteomes" id="UP001367030"/>
    </source>
</evidence>
<evidence type="ECO:0000256" key="2">
    <source>
        <dbReference type="ARBA" id="ARBA00022741"/>
    </source>
</evidence>
<dbReference type="Gene3D" id="3.40.50.300">
    <property type="entry name" value="P-loop containing nucleotide triphosphate hydrolases"/>
    <property type="match status" value="1"/>
</dbReference>
<evidence type="ECO:0000313" key="5">
    <source>
        <dbReference type="EMBL" id="MEJ8857090.1"/>
    </source>
</evidence>
<accession>A0ABU8XDE2</accession>
<name>A0ABU8XDE2_9BURK</name>
<comment type="caution">
    <text evidence="5">The sequence shown here is derived from an EMBL/GenBank/DDBJ whole genome shotgun (WGS) entry which is preliminary data.</text>
</comment>
<protein>
    <submittedName>
        <fullName evidence="5">ATP-binding cassette domain-containing protein</fullName>
    </submittedName>
</protein>
<dbReference type="InterPro" id="IPR027417">
    <property type="entry name" value="P-loop_NTPase"/>
</dbReference>
<reference evidence="5 6" key="1">
    <citation type="submission" date="2024-03" db="EMBL/GenBank/DDBJ databases">
        <title>Novel species of the genus Variovorax.</title>
        <authorList>
            <person name="Liu Q."/>
            <person name="Xin Y.-H."/>
        </authorList>
    </citation>
    <scope>NUCLEOTIDE SEQUENCE [LARGE SCALE GENOMIC DNA]</scope>
    <source>
        <strain evidence="5 6">KACC 18901</strain>
    </source>
</reference>
<dbReference type="RefSeq" id="WP_340337162.1">
    <property type="nucleotide sequence ID" value="NZ_JBBKZS010000009.1"/>
</dbReference>
<dbReference type="GO" id="GO:0005524">
    <property type="term" value="F:ATP binding"/>
    <property type="evidence" value="ECO:0007669"/>
    <property type="project" value="UniProtKB-KW"/>
</dbReference>
<dbReference type="PROSITE" id="PS50893">
    <property type="entry name" value="ABC_TRANSPORTER_2"/>
    <property type="match status" value="1"/>
</dbReference>
<keyword evidence="6" id="KW-1185">Reference proteome</keyword>
<keyword evidence="2" id="KW-0547">Nucleotide-binding</keyword>
<evidence type="ECO:0000256" key="1">
    <source>
        <dbReference type="ARBA" id="ARBA00022448"/>
    </source>
</evidence>
<dbReference type="SUPFAM" id="SSF52540">
    <property type="entry name" value="P-loop containing nucleoside triphosphate hydrolases"/>
    <property type="match status" value="1"/>
</dbReference>
<sequence>MTTPLLRVDNIARQYTRGTFRKQVTFTLAANFEVATPRIIGVLGPNGSGKTTLFELITGSNKPSAGRVLVKGQDIHQVRTHERDRLAIHYHQSYQVRHFKQGKPNFLLEHAATDSPWVHLFDEPQFNTQDGYIGFMLDFFQRLKQSGRLVFLCMHPNEPYHIDILRESCEEFIFVHKGVVTQAQDLPTLMRDERARNYLGALAERAGAPAALQPA</sequence>
<dbReference type="InterPro" id="IPR051120">
    <property type="entry name" value="ABC_AA/LPS_Transport"/>
</dbReference>
<dbReference type="InterPro" id="IPR003439">
    <property type="entry name" value="ABC_transporter-like_ATP-bd"/>
</dbReference>
<dbReference type="EMBL" id="JBBKZS010000009">
    <property type="protein sequence ID" value="MEJ8857090.1"/>
    <property type="molecule type" value="Genomic_DNA"/>
</dbReference>
<dbReference type="Pfam" id="PF00005">
    <property type="entry name" value="ABC_tran"/>
    <property type="match status" value="1"/>
</dbReference>
<evidence type="ECO:0000259" key="4">
    <source>
        <dbReference type="PROSITE" id="PS50893"/>
    </source>
</evidence>
<dbReference type="Proteomes" id="UP001367030">
    <property type="component" value="Unassembled WGS sequence"/>
</dbReference>
<dbReference type="PANTHER" id="PTHR45772">
    <property type="entry name" value="CONSERVED COMPONENT OF ABC TRANSPORTER FOR NATURAL AMINO ACIDS-RELATED"/>
    <property type="match status" value="1"/>
</dbReference>
<feature type="domain" description="ABC transporter" evidence="4">
    <location>
        <begin position="6"/>
        <end position="202"/>
    </location>
</feature>
<evidence type="ECO:0000256" key="3">
    <source>
        <dbReference type="ARBA" id="ARBA00022840"/>
    </source>
</evidence>
<organism evidence="5 6">
    <name type="scientific">Variovorax robiniae</name>
    <dbReference type="NCBI Taxonomy" id="1836199"/>
    <lineage>
        <taxon>Bacteria</taxon>
        <taxon>Pseudomonadati</taxon>
        <taxon>Pseudomonadota</taxon>
        <taxon>Betaproteobacteria</taxon>
        <taxon>Burkholderiales</taxon>
        <taxon>Comamonadaceae</taxon>
        <taxon>Variovorax</taxon>
    </lineage>
</organism>
<keyword evidence="3 5" id="KW-0067">ATP-binding</keyword>
<keyword evidence="1" id="KW-0813">Transport</keyword>